<evidence type="ECO:0000313" key="1">
    <source>
        <dbReference type="EMBL" id="EPX58555.1"/>
    </source>
</evidence>
<keyword evidence="2" id="KW-1185">Reference proteome</keyword>
<organism evidence="1 2">
    <name type="scientific">Cystobacter fuscus (strain ATCC 25194 / DSM 2262 / NBRC 100088 / M29)</name>
    <dbReference type="NCBI Taxonomy" id="1242864"/>
    <lineage>
        <taxon>Bacteria</taxon>
        <taxon>Pseudomonadati</taxon>
        <taxon>Myxococcota</taxon>
        <taxon>Myxococcia</taxon>
        <taxon>Myxococcales</taxon>
        <taxon>Cystobacterineae</taxon>
        <taxon>Archangiaceae</taxon>
        <taxon>Cystobacter</taxon>
    </lineage>
</organism>
<dbReference type="Pfam" id="PF09544">
    <property type="entry name" value="DUF2381"/>
    <property type="match status" value="1"/>
</dbReference>
<protein>
    <recommendedName>
        <fullName evidence="3">DUF2381 family protein</fullName>
    </recommendedName>
</protein>
<reference evidence="1" key="1">
    <citation type="submission" date="2013-05" db="EMBL/GenBank/DDBJ databases">
        <title>Genome assembly of Cystobacter fuscus DSM 2262.</title>
        <authorList>
            <person name="Sharma G."/>
            <person name="Khatri I."/>
            <person name="Kaur C."/>
            <person name="Mayilraj S."/>
            <person name="Subramanian S."/>
        </authorList>
    </citation>
    <scope>NUCLEOTIDE SEQUENCE [LARGE SCALE GENOMIC DNA]</scope>
    <source>
        <strain evidence="1">DSM 2262</strain>
    </source>
</reference>
<name>S9P276_CYSF2</name>
<evidence type="ECO:0000313" key="2">
    <source>
        <dbReference type="Proteomes" id="UP000011682"/>
    </source>
</evidence>
<comment type="caution">
    <text evidence="1">The sequence shown here is derived from an EMBL/GenBank/DDBJ whole genome shotgun (WGS) entry which is preliminary data.</text>
</comment>
<dbReference type="AlphaFoldDB" id="S9P276"/>
<dbReference type="EMBL" id="ANAH02000023">
    <property type="protein sequence ID" value="EPX58555.1"/>
    <property type="molecule type" value="Genomic_DNA"/>
</dbReference>
<dbReference type="Proteomes" id="UP000011682">
    <property type="component" value="Unassembled WGS sequence"/>
</dbReference>
<gene>
    <name evidence="1" type="ORF">D187_003753</name>
</gene>
<accession>S9P276</accession>
<sequence length="265" mass="29094">MDLSRQSAAQTPEICIHRGSLTGFVFDQPASVDLEEEVRFGSVLRGRSSISFIPPPDLAPGERLRLRVHFEKDPPEQGVTFMLVAHPEQVTHQIDVFHDQRSRASLWQELEEERARSQRLDEENQSLHGQLKAHGGLLRLFLNGELGFDELRKKVFGADKARSTESSLSMSDGVLFRSFHSVAVRLSVQNTGTEPWRVVKALLVANEGMPLEGIQFGPSQAILPGAVGSVFVEARAAAGAPLEGLTLTLSEEGPRSITVENLALP</sequence>
<proteinExistence type="predicted"/>
<evidence type="ECO:0008006" key="3">
    <source>
        <dbReference type="Google" id="ProtNLM"/>
    </source>
</evidence>
<dbReference type="NCBIfam" id="TIGR02268">
    <property type="entry name" value="Myxococcus xanthus paralogous family TIGR02268"/>
    <property type="match status" value="1"/>
</dbReference>
<dbReference type="InterPro" id="IPR011754">
    <property type="entry name" value="Mxa_paralog_2268"/>
</dbReference>